<accession>A0A1L2ZLX3</accession>
<feature type="compositionally biased region" description="Basic and acidic residues" evidence="1">
    <location>
        <begin position="141"/>
        <end position="168"/>
    </location>
</feature>
<dbReference type="EMBL" id="CP018135">
    <property type="protein sequence ID" value="APF40384.1"/>
    <property type="molecule type" value="Genomic_DNA"/>
</dbReference>
<keyword evidence="2" id="KW-0812">Transmembrane</keyword>
<gene>
    <name evidence="3" type="ORF">BHE16_04405</name>
</gene>
<evidence type="ECO:0000313" key="3">
    <source>
        <dbReference type="EMBL" id="APF40384.1"/>
    </source>
</evidence>
<reference evidence="3 4" key="1">
    <citation type="submission" date="2016-11" db="EMBL/GenBank/DDBJ databases">
        <title>Genome sequencing of Zhihengliuella aestuarii B18 antagonistic to Plasmodiophora brassicae.</title>
        <authorList>
            <person name="Luo Y."/>
        </authorList>
    </citation>
    <scope>NUCLEOTIDE SEQUENCE [LARGE SCALE GENOMIC DNA]</scope>
    <source>
        <strain evidence="3 4">B18</strain>
    </source>
</reference>
<name>A0A1L2ZLX3_9MICC</name>
<proteinExistence type="predicted"/>
<dbReference type="STRING" id="556325.BHE16_04405"/>
<evidence type="ECO:0000256" key="1">
    <source>
        <dbReference type="SAM" id="MobiDB-lite"/>
    </source>
</evidence>
<feature type="transmembrane region" description="Helical" evidence="2">
    <location>
        <begin position="84"/>
        <end position="106"/>
    </location>
</feature>
<dbReference type="RefSeq" id="WP_071893865.1">
    <property type="nucleotide sequence ID" value="NZ_CP018135.1"/>
</dbReference>
<evidence type="ECO:0000256" key="2">
    <source>
        <dbReference type="SAM" id="Phobius"/>
    </source>
</evidence>
<evidence type="ECO:0000313" key="4">
    <source>
        <dbReference type="Proteomes" id="UP000183530"/>
    </source>
</evidence>
<keyword evidence="4" id="KW-1185">Reference proteome</keyword>
<dbReference type="Proteomes" id="UP000183530">
    <property type="component" value="Chromosome"/>
</dbReference>
<dbReference type="Pfam" id="PF07332">
    <property type="entry name" value="Phage_holin_3_6"/>
    <property type="match status" value="1"/>
</dbReference>
<feature type="region of interest" description="Disordered" evidence="1">
    <location>
        <begin position="141"/>
        <end position="175"/>
    </location>
</feature>
<feature type="transmembrane region" description="Helical" evidence="2">
    <location>
        <begin position="48"/>
        <end position="78"/>
    </location>
</feature>
<dbReference type="KEGG" id="nae:BHE16_04405"/>
<sequence>MANSPTRKSRLGLSLLSTVKVAGRLAPKQLIDEGQLALQQMKKKGVQVGIAGAFGAVALVLLAFMAIALIVAIIAGLSNIFQPWAAALIVAGVFLIIAAILGAIAATRVKAALPLVPEDAIRGIKYDLGILKEGSSFDARTLDKDPAEEAKKKAAKQREKAAQAHEVKPQAPSYNELLTRANRRRQHLTELRDGLGEKVDVKSQFAGTKARFQAERAAHKTTAPQNSGPSAAQRATALVGTAQEKLDRGIVAFSDTSQPIRDDAAKLVKDRWQPLAVMGGSLAAMAYFIKKLGEK</sequence>
<dbReference type="AlphaFoldDB" id="A0A1L2ZLX3"/>
<protein>
    <recommendedName>
        <fullName evidence="5">Phage holin family protein</fullName>
    </recommendedName>
</protein>
<dbReference type="InterPro" id="IPR009937">
    <property type="entry name" value="Phage_holin_3_6"/>
</dbReference>
<keyword evidence="2" id="KW-1133">Transmembrane helix</keyword>
<organism evidence="3 4">
    <name type="scientific">Neomicrococcus aestuarii</name>
    <dbReference type="NCBI Taxonomy" id="556325"/>
    <lineage>
        <taxon>Bacteria</taxon>
        <taxon>Bacillati</taxon>
        <taxon>Actinomycetota</taxon>
        <taxon>Actinomycetes</taxon>
        <taxon>Micrococcales</taxon>
        <taxon>Micrococcaceae</taxon>
        <taxon>Neomicrococcus</taxon>
    </lineage>
</organism>
<keyword evidence="2" id="KW-0472">Membrane</keyword>
<evidence type="ECO:0008006" key="5">
    <source>
        <dbReference type="Google" id="ProtNLM"/>
    </source>
</evidence>